<dbReference type="SUPFAM" id="SSF110296">
    <property type="entry name" value="Oligoxyloglucan reducing end-specific cellobiohydrolase"/>
    <property type="match status" value="1"/>
</dbReference>
<dbReference type="RefSeq" id="WP_077028298.1">
    <property type="nucleotide sequence ID" value="NZ_CP017641.1"/>
</dbReference>
<dbReference type="AlphaFoldDB" id="A0A1P8WGD0"/>
<sequence>MSPETLKHKRLLSFCNKLIGQHAARVIVAPQKPESGFWFGGGNMVESPNGDLYVVGRYRNAGDSRTGIASGTRGLELAIFRSTDKGATFEKVVSWDKAALNSPVGDVLSIEGSCLRFTDDGVELYVSTEKIGVPYPEPISSFLKPGAGVWTIDVLCASSIEELPNAAVVPAFSSDCPEHLHVKDPFFWTTSKGDRLGYCSHPFNWSSSNTGVVDLPNGTSKVTTPQHSIFPRGTTWDVAMTRGTSVLKLPRVGLFADQDHHLLFYCGGECLRPIDEHAAAVARPRGYSCEEIGGAAWYTGDEVSSAERLSNLLPLFISPFGTGCSRYVDVLATTDGFYATWQQSQKDLSQPLVMNFIDRAAAEDILSEDVK</sequence>
<name>A0A1P8WGD0_9PLAN</name>
<dbReference type="Proteomes" id="UP000187735">
    <property type="component" value="Chromosome"/>
</dbReference>
<dbReference type="STRING" id="1891926.Fuma_02745"/>
<protein>
    <recommendedName>
        <fullName evidence="3">Exo-alpha-sialidase</fullName>
    </recommendedName>
</protein>
<accession>A0A1P8WGD0</accession>
<proteinExistence type="predicted"/>
<organism evidence="1 2">
    <name type="scientific">Fuerstiella marisgermanici</name>
    <dbReference type="NCBI Taxonomy" id="1891926"/>
    <lineage>
        <taxon>Bacteria</taxon>
        <taxon>Pseudomonadati</taxon>
        <taxon>Planctomycetota</taxon>
        <taxon>Planctomycetia</taxon>
        <taxon>Planctomycetales</taxon>
        <taxon>Planctomycetaceae</taxon>
        <taxon>Fuerstiella</taxon>
    </lineage>
</organism>
<dbReference type="CDD" id="cd15482">
    <property type="entry name" value="Sialidase_non-viral"/>
    <property type="match status" value="1"/>
</dbReference>
<dbReference type="KEGG" id="fmr:Fuma_02745"/>
<evidence type="ECO:0008006" key="3">
    <source>
        <dbReference type="Google" id="ProtNLM"/>
    </source>
</evidence>
<dbReference type="EMBL" id="CP017641">
    <property type="protein sequence ID" value="APZ93129.1"/>
    <property type="molecule type" value="Genomic_DNA"/>
</dbReference>
<evidence type="ECO:0000313" key="1">
    <source>
        <dbReference type="EMBL" id="APZ93129.1"/>
    </source>
</evidence>
<reference evidence="1 2" key="1">
    <citation type="journal article" date="2016" name="Front. Microbiol.">
        <title>Fuerstia marisgermanicae gen. nov., sp. nov., an Unusual Member of the Phylum Planctomycetes from the German Wadden Sea.</title>
        <authorList>
            <person name="Kohn T."/>
            <person name="Heuer A."/>
            <person name="Jogler M."/>
            <person name="Vollmers J."/>
            <person name="Boedeker C."/>
            <person name="Bunk B."/>
            <person name="Rast P."/>
            <person name="Borchert D."/>
            <person name="Glockner I."/>
            <person name="Freese H.M."/>
            <person name="Klenk H.P."/>
            <person name="Overmann J."/>
            <person name="Kaster A.K."/>
            <person name="Rohde M."/>
            <person name="Wiegand S."/>
            <person name="Jogler C."/>
        </authorList>
    </citation>
    <scope>NUCLEOTIDE SEQUENCE [LARGE SCALE GENOMIC DNA]</scope>
    <source>
        <strain evidence="1 2">NH11</strain>
    </source>
</reference>
<dbReference type="OrthoDB" id="251398at2"/>
<evidence type="ECO:0000313" key="2">
    <source>
        <dbReference type="Proteomes" id="UP000187735"/>
    </source>
</evidence>
<gene>
    <name evidence="1" type="ORF">Fuma_02745</name>
</gene>
<keyword evidence="2" id="KW-1185">Reference proteome</keyword>